<feature type="domain" description="Reverse transcriptase RNase H-like" evidence="7">
    <location>
        <begin position="172"/>
        <end position="243"/>
    </location>
</feature>
<dbReference type="GO" id="GO:0003964">
    <property type="term" value="F:RNA-directed DNA polymerase activity"/>
    <property type="evidence" value="ECO:0007669"/>
    <property type="project" value="UniProtKB-KW"/>
</dbReference>
<keyword evidence="5" id="KW-0378">Hydrolase</keyword>
<name>A0A371E8Q8_MUCPR</name>
<sequence>MTVVKNQNDELVPTIIQNNYRKLNQATRKDHFPFLFIDQVLERLASKSHYCFVDVICRFILHQKINIRPPSPIRSAHLPTLGCCSACTTPQTPSKESCIKVFMDNFMVYSHPFGACLESLSKVLDRCIKTNLVLNFGKCHFMVTEGIILRHLVSNKGIEVGKAKIDIICAKTYTSRTLDSTQANYSTIENKLLAIAFVLDKFCSNLLGSKIVVFSDHAALKFLLKKPDVKPRLIRWMFLLQEFDIEIKDKSGVENLITNHLSRIEGRIDPLPIRDDFPDEQLMQLDDVYRTMRSSHCSNFVASITDRTRQLRRYWIVGFIGPSFLRLPTTSLPPTSNAKEQEWPLPIDMRCPNSSFFFVRSLMFR</sequence>
<accession>A0A371E8Q8</accession>
<dbReference type="PANTHER" id="PTHR34072:SF57">
    <property type="entry name" value="RNA-DIRECTED DNA POLYMERASE"/>
    <property type="match status" value="1"/>
</dbReference>
<evidence type="ECO:0000256" key="3">
    <source>
        <dbReference type="ARBA" id="ARBA00022722"/>
    </source>
</evidence>
<dbReference type="InterPro" id="IPR041373">
    <property type="entry name" value="RT_RNaseH"/>
</dbReference>
<evidence type="ECO:0000256" key="5">
    <source>
        <dbReference type="ARBA" id="ARBA00022801"/>
    </source>
</evidence>
<evidence type="ECO:0000256" key="1">
    <source>
        <dbReference type="ARBA" id="ARBA00022679"/>
    </source>
</evidence>
<keyword evidence="9" id="KW-1185">Reference proteome</keyword>
<evidence type="ECO:0000259" key="7">
    <source>
        <dbReference type="Pfam" id="PF17917"/>
    </source>
</evidence>
<evidence type="ECO:0000313" key="9">
    <source>
        <dbReference type="Proteomes" id="UP000257109"/>
    </source>
</evidence>
<evidence type="ECO:0000256" key="6">
    <source>
        <dbReference type="ARBA" id="ARBA00022918"/>
    </source>
</evidence>
<dbReference type="SUPFAM" id="SSF56672">
    <property type="entry name" value="DNA/RNA polymerases"/>
    <property type="match status" value="1"/>
</dbReference>
<keyword evidence="2" id="KW-0548">Nucleotidyltransferase</keyword>
<comment type="caution">
    <text evidence="8">The sequence shown here is derived from an EMBL/GenBank/DDBJ whole genome shotgun (WGS) entry which is preliminary data.</text>
</comment>
<dbReference type="AlphaFoldDB" id="A0A371E8Q8"/>
<dbReference type="PANTHER" id="PTHR34072">
    <property type="entry name" value="ENZYMATIC POLYPROTEIN-RELATED"/>
    <property type="match status" value="1"/>
</dbReference>
<dbReference type="Proteomes" id="UP000257109">
    <property type="component" value="Unassembled WGS sequence"/>
</dbReference>
<gene>
    <name evidence="8" type="primary">pol</name>
    <name evidence="8" type="ORF">CR513_59250</name>
</gene>
<organism evidence="8 9">
    <name type="scientific">Mucuna pruriens</name>
    <name type="common">Velvet bean</name>
    <name type="synonym">Dolichos pruriens</name>
    <dbReference type="NCBI Taxonomy" id="157652"/>
    <lineage>
        <taxon>Eukaryota</taxon>
        <taxon>Viridiplantae</taxon>
        <taxon>Streptophyta</taxon>
        <taxon>Embryophyta</taxon>
        <taxon>Tracheophyta</taxon>
        <taxon>Spermatophyta</taxon>
        <taxon>Magnoliopsida</taxon>
        <taxon>eudicotyledons</taxon>
        <taxon>Gunneridae</taxon>
        <taxon>Pentapetalae</taxon>
        <taxon>rosids</taxon>
        <taxon>fabids</taxon>
        <taxon>Fabales</taxon>
        <taxon>Fabaceae</taxon>
        <taxon>Papilionoideae</taxon>
        <taxon>50 kb inversion clade</taxon>
        <taxon>NPAAA clade</taxon>
        <taxon>indigoferoid/millettioid clade</taxon>
        <taxon>Phaseoleae</taxon>
        <taxon>Mucuna</taxon>
    </lineage>
</organism>
<evidence type="ECO:0000256" key="2">
    <source>
        <dbReference type="ARBA" id="ARBA00022695"/>
    </source>
</evidence>
<keyword evidence="4" id="KW-0255">Endonuclease</keyword>
<dbReference type="Pfam" id="PF17917">
    <property type="entry name" value="RT_RNaseH"/>
    <property type="match status" value="1"/>
</dbReference>
<feature type="non-terminal residue" evidence="8">
    <location>
        <position position="1"/>
    </location>
</feature>
<evidence type="ECO:0000256" key="4">
    <source>
        <dbReference type="ARBA" id="ARBA00022759"/>
    </source>
</evidence>
<dbReference type="OrthoDB" id="10055717at2759"/>
<feature type="non-terminal residue" evidence="8">
    <location>
        <position position="365"/>
    </location>
</feature>
<dbReference type="Gene3D" id="3.30.70.270">
    <property type="match status" value="1"/>
</dbReference>
<keyword evidence="1" id="KW-0808">Transferase</keyword>
<dbReference type="CDD" id="cd09274">
    <property type="entry name" value="RNase_HI_RT_Ty3"/>
    <property type="match status" value="1"/>
</dbReference>
<dbReference type="EMBL" id="QJKJ01015504">
    <property type="protein sequence ID" value="RDX62420.1"/>
    <property type="molecule type" value="Genomic_DNA"/>
</dbReference>
<proteinExistence type="predicted"/>
<evidence type="ECO:0000313" key="8">
    <source>
        <dbReference type="EMBL" id="RDX62420.1"/>
    </source>
</evidence>
<dbReference type="InterPro" id="IPR043128">
    <property type="entry name" value="Rev_trsase/Diguanyl_cyclase"/>
</dbReference>
<protein>
    <submittedName>
        <fullName evidence="8">Retrovirus-related Pol polyprotein from transposon 17.6</fullName>
    </submittedName>
</protein>
<dbReference type="InterPro" id="IPR043502">
    <property type="entry name" value="DNA/RNA_pol_sf"/>
</dbReference>
<keyword evidence="3" id="KW-0540">Nuclease</keyword>
<reference evidence="8" key="1">
    <citation type="submission" date="2018-05" db="EMBL/GenBank/DDBJ databases">
        <title>Draft genome of Mucuna pruriens seed.</title>
        <authorList>
            <person name="Nnadi N.E."/>
            <person name="Vos R."/>
            <person name="Hasami M.H."/>
            <person name="Devisetty U.K."/>
            <person name="Aguiy J.C."/>
        </authorList>
    </citation>
    <scope>NUCLEOTIDE SEQUENCE [LARGE SCALE GENOMIC DNA]</scope>
    <source>
        <strain evidence="8">JCA_2017</strain>
    </source>
</reference>
<keyword evidence="6" id="KW-0695">RNA-directed DNA polymerase</keyword>
<dbReference type="GO" id="GO:0004519">
    <property type="term" value="F:endonuclease activity"/>
    <property type="evidence" value="ECO:0007669"/>
    <property type="project" value="UniProtKB-KW"/>
</dbReference>
<dbReference type="GO" id="GO:0016787">
    <property type="term" value="F:hydrolase activity"/>
    <property type="evidence" value="ECO:0007669"/>
    <property type="project" value="UniProtKB-KW"/>
</dbReference>